<evidence type="ECO:0000256" key="2">
    <source>
        <dbReference type="ARBA" id="ARBA00022723"/>
    </source>
</evidence>
<keyword evidence="3 6" id="KW-0378">Hydrolase</keyword>
<comment type="cofactor">
    <cofactor evidence="6">
        <name>Zn(2+)</name>
        <dbReference type="ChEBI" id="CHEBI:29105"/>
    </cofactor>
    <text evidence="6">Binds 1 zinc ion.</text>
</comment>
<dbReference type="Pfam" id="PF08439">
    <property type="entry name" value="Peptidase_M3_N"/>
    <property type="match status" value="1"/>
</dbReference>
<dbReference type="EMBL" id="PYLP01000001">
    <property type="protein sequence ID" value="PST42030.1"/>
    <property type="molecule type" value="Genomic_DNA"/>
</dbReference>
<dbReference type="GeneID" id="77469545"/>
<dbReference type="InterPro" id="IPR004438">
    <property type="entry name" value="Peptidase_M3B"/>
</dbReference>
<dbReference type="AlphaFoldDB" id="A0A2T3G3A3"/>
<evidence type="ECO:0000256" key="6">
    <source>
        <dbReference type="RuleBase" id="RU368091"/>
    </source>
</evidence>
<dbReference type="SUPFAM" id="SSF55486">
    <property type="entry name" value="Metalloproteases ('zincins'), catalytic domain"/>
    <property type="match status" value="1"/>
</dbReference>
<proteinExistence type="inferred from homology"/>
<comment type="similarity">
    <text evidence="6">Belongs to the peptidase M3B family.</text>
</comment>
<comment type="caution">
    <text evidence="9">The sequence shown here is derived from an EMBL/GenBank/DDBJ whole genome shotgun (WGS) entry which is preliminary data.</text>
</comment>
<reference evidence="10" key="1">
    <citation type="submission" date="2018-03" db="EMBL/GenBank/DDBJ databases">
        <title>Lachnoclostridium SNUG30370 gen.nov., sp.nov., isolated from human faeces.</title>
        <authorList>
            <person name="Seo B."/>
            <person name="Jeon K."/>
            <person name="Ko G."/>
        </authorList>
    </citation>
    <scope>NUCLEOTIDE SEQUENCE [LARGE SCALE GENOMIC DNA]</scope>
    <source>
        <strain evidence="10">SNUG30370</strain>
    </source>
</reference>
<keyword evidence="10" id="KW-1185">Reference proteome</keyword>
<dbReference type="InterPro" id="IPR042088">
    <property type="entry name" value="OligoPept_F_C"/>
</dbReference>
<dbReference type="GO" id="GO:0006508">
    <property type="term" value="P:proteolysis"/>
    <property type="evidence" value="ECO:0007669"/>
    <property type="project" value="UniProtKB-KW"/>
</dbReference>
<sequence>MERKDIEEKYTWDLSKIYQDPQEFYHDIEVSEQLLDELTSFQGKLTESIETLLRFLSKRDEMSMLVSKAYCFAHLNCDVEPKNQEYQKMLATVMSLIQQSSVKLVFVDNEIVENDEKVKEYLKDDRLKSYRYSLKNALAFKPHLLDKEQEELVAKVDNISELAEQVFDSLRLEFEDVEVNGQKKTLNQATLNEFLKNKDREVRKQAYHHFFKEYQRFENTFASTLSGVMKKDAFYSDIRHFDSPLAASVFNDDVPTDLFFKILDKANNEYRYLFHRYNHLKKELLGLDEIYNYDLSVPLVKSVSKKFTIEECFDIINQALTPFGKDYLAIINRAKEERWIDYYPTVGKRGGAYSSGSYLTQPYILMNFIGDYNSLSTMIHELGHSVHTYLSSHNQDYINSNYRIFVAEVASTVNETLLINYMMDHASSKEEKAYYIYEQLENCVGLIFRQPMFADFEHRLHEMAKNNEPMSSKIMTDLYGKLNQEYFGKEVKMDELVGWSCYYVPHFYYDYYVYKYTLGMTVALAIVKRILNGDTQQVERYLNFLKSGGKESPVDLLSHAGVDPLDDAIYDDAFHYFEDLLNEFEKLVK</sequence>
<dbReference type="GO" id="GO:0046872">
    <property type="term" value="F:metal ion binding"/>
    <property type="evidence" value="ECO:0007669"/>
    <property type="project" value="UniProtKB-UniRule"/>
</dbReference>
<dbReference type="InterPro" id="IPR045090">
    <property type="entry name" value="Pept_M3A_M3B"/>
</dbReference>
<name>A0A2T3G3A3_9FIRM</name>
<dbReference type="Gene3D" id="1.10.287.830">
    <property type="entry name" value="putative peptidase helix hairpin domain like"/>
    <property type="match status" value="1"/>
</dbReference>
<evidence type="ECO:0000313" key="10">
    <source>
        <dbReference type="Proteomes" id="UP000241201"/>
    </source>
</evidence>
<organism evidence="9 10">
    <name type="scientific">Faecalibacillus faecis</name>
    <dbReference type="NCBI Taxonomy" id="1982628"/>
    <lineage>
        <taxon>Bacteria</taxon>
        <taxon>Bacillati</taxon>
        <taxon>Bacillota</taxon>
        <taxon>Erysipelotrichia</taxon>
        <taxon>Erysipelotrichales</taxon>
        <taxon>Coprobacillaceae</taxon>
        <taxon>Faecalibacillus</taxon>
    </lineage>
</organism>
<dbReference type="Gene3D" id="1.20.140.70">
    <property type="entry name" value="Oligopeptidase f, N-terminal domain"/>
    <property type="match status" value="1"/>
</dbReference>
<dbReference type="Gene3D" id="1.10.1370.20">
    <property type="entry name" value="Oligoendopeptidase f, C-terminal domain"/>
    <property type="match status" value="1"/>
</dbReference>
<feature type="domain" description="Oligopeptidase F N-terminal" evidence="8">
    <location>
        <begin position="114"/>
        <end position="170"/>
    </location>
</feature>
<gene>
    <name evidence="9" type="primary">pepF</name>
    <name evidence="9" type="ORF">C7U55_00310</name>
</gene>
<evidence type="ECO:0000256" key="4">
    <source>
        <dbReference type="ARBA" id="ARBA00022833"/>
    </source>
</evidence>
<dbReference type="Proteomes" id="UP000241201">
    <property type="component" value="Unassembled WGS sequence"/>
</dbReference>
<keyword evidence="2 6" id="KW-0479">Metal-binding</keyword>
<keyword evidence="4 6" id="KW-0862">Zinc</keyword>
<dbReference type="GO" id="GO:0006518">
    <property type="term" value="P:peptide metabolic process"/>
    <property type="evidence" value="ECO:0007669"/>
    <property type="project" value="TreeGrafter"/>
</dbReference>
<dbReference type="GO" id="GO:0004222">
    <property type="term" value="F:metalloendopeptidase activity"/>
    <property type="evidence" value="ECO:0007669"/>
    <property type="project" value="UniProtKB-UniRule"/>
</dbReference>
<dbReference type="InterPro" id="IPR013647">
    <property type="entry name" value="OligopepF_N_dom"/>
</dbReference>
<keyword evidence="1 6" id="KW-0645">Protease</keyword>
<dbReference type="InterPro" id="IPR001567">
    <property type="entry name" value="Pept_M3A_M3B_dom"/>
</dbReference>
<protein>
    <recommendedName>
        <fullName evidence="6">Oligopeptidase F</fullName>
        <ecNumber evidence="6">3.4.24.-</ecNumber>
    </recommendedName>
</protein>
<dbReference type="EC" id="3.4.24.-" evidence="6"/>
<dbReference type="CDD" id="cd09608">
    <property type="entry name" value="M3B_PepF"/>
    <property type="match status" value="1"/>
</dbReference>
<dbReference type="NCBIfam" id="TIGR00181">
    <property type="entry name" value="pepF"/>
    <property type="match status" value="1"/>
</dbReference>
<accession>A0A2T3G3A3</accession>
<dbReference type="RefSeq" id="WP_106986828.1">
    <property type="nucleotide sequence ID" value="NZ_PYLP01000001.1"/>
</dbReference>
<evidence type="ECO:0000256" key="3">
    <source>
        <dbReference type="ARBA" id="ARBA00022801"/>
    </source>
</evidence>
<comment type="function">
    <text evidence="6">Has oligopeptidase activity and degrades a variety of small bioactive peptides.</text>
</comment>
<evidence type="ECO:0000256" key="5">
    <source>
        <dbReference type="ARBA" id="ARBA00023049"/>
    </source>
</evidence>
<dbReference type="PANTHER" id="PTHR11804:SF84">
    <property type="entry name" value="SACCHAROLYSIN"/>
    <property type="match status" value="1"/>
</dbReference>
<evidence type="ECO:0000259" key="7">
    <source>
        <dbReference type="Pfam" id="PF01432"/>
    </source>
</evidence>
<dbReference type="Pfam" id="PF01432">
    <property type="entry name" value="Peptidase_M3"/>
    <property type="match status" value="1"/>
</dbReference>
<evidence type="ECO:0000256" key="1">
    <source>
        <dbReference type="ARBA" id="ARBA00022670"/>
    </source>
</evidence>
<feature type="domain" description="Peptidase M3A/M3B catalytic" evidence="7">
    <location>
        <begin position="195"/>
        <end position="573"/>
    </location>
</feature>
<evidence type="ECO:0000313" key="9">
    <source>
        <dbReference type="EMBL" id="PST42030.1"/>
    </source>
</evidence>
<keyword evidence="5 6" id="KW-0482">Metalloprotease</keyword>
<evidence type="ECO:0000259" key="8">
    <source>
        <dbReference type="Pfam" id="PF08439"/>
    </source>
</evidence>
<dbReference type="PANTHER" id="PTHR11804">
    <property type="entry name" value="PROTEASE M3 THIMET OLIGOPEPTIDASE-RELATED"/>
    <property type="match status" value="1"/>
</dbReference>